<evidence type="ECO:0000259" key="1">
    <source>
        <dbReference type="Pfam" id="PF16087"/>
    </source>
</evidence>
<accession>A0AAW1ICD9</accession>
<dbReference type="Proteomes" id="UP001458880">
    <property type="component" value="Unassembled WGS sequence"/>
</dbReference>
<dbReference type="InterPro" id="IPR036397">
    <property type="entry name" value="RNaseH_sf"/>
</dbReference>
<dbReference type="GO" id="GO:0003676">
    <property type="term" value="F:nucleic acid binding"/>
    <property type="evidence" value="ECO:0007669"/>
    <property type="project" value="InterPro"/>
</dbReference>
<evidence type="ECO:0000313" key="3">
    <source>
        <dbReference type="Proteomes" id="UP001458880"/>
    </source>
</evidence>
<comment type="caution">
    <text evidence="2">The sequence shown here is derived from an EMBL/GenBank/DDBJ whole genome shotgun (WGS) entry which is preliminary data.</text>
</comment>
<dbReference type="PANTHER" id="PTHR47326:SF1">
    <property type="entry name" value="HTH PSQ-TYPE DOMAIN-CONTAINING PROTEIN"/>
    <property type="match status" value="1"/>
</dbReference>
<gene>
    <name evidence="2" type="ORF">QE152_g36842</name>
</gene>
<evidence type="ECO:0000313" key="2">
    <source>
        <dbReference type="EMBL" id="KAK9686914.1"/>
    </source>
</evidence>
<name>A0AAW1ICD9_POPJA</name>
<proteinExistence type="predicted"/>
<feature type="domain" description="DUF4817" evidence="1">
    <location>
        <begin position="4"/>
        <end position="57"/>
    </location>
</feature>
<dbReference type="PANTHER" id="PTHR47326">
    <property type="entry name" value="TRANSPOSABLE ELEMENT TC3 TRANSPOSASE-LIKE PROTEIN"/>
    <property type="match status" value="1"/>
</dbReference>
<protein>
    <submittedName>
        <fullName evidence="2">Helix-turn-helix domain (DUF4817)</fullName>
    </submittedName>
</protein>
<dbReference type="Gene3D" id="3.30.420.10">
    <property type="entry name" value="Ribonuclease H-like superfamily/Ribonuclease H"/>
    <property type="match status" value="1"/>
</dbReference>
<reference evidence="2 3" key="1">
    <citation type="journal article" date="2024" name="BMC Genomics">
        <title>De novo assembly and annotation of Popillia japonica's genome with initial clues to its potential as an invasive pest.</title>
        <authorList>
            <person name="Cucini C."/>
            <person name="Boschi S."/>
            <person name="Funari R."/>
            <person name="Cardaioli E."/>
            <person name="Iannotti N."/>
            <person name="Marturano G."/>
            <person name="Paoli F."/>
            <person name="Bruttini M."/>
            <person name="Carapelli A."/>
            <person name="Frati F."/>
            <person name="Nardi F."/>
        </authorList>
    </citation>
    <scope>NUCLEOTIDE SEQUENCE [LARGE SCALE GENOMIC DNA]</scope>
    <source>
        <strain evidence="2">DMR45628</strain>
    </source>
</reference>
<dbReference type="Pfam" id="PF16087">
    <property type="entry name" value="DUF4817"/>
    <property type="match status" value="1"/>
</dbReference>
<dbReference type="AlphaFoldDB" id="A0AAW1ICD9"/>
<organism evidence="2 3">
    <name type="scientific">Popillia japonica</name>
    <name type="common">Japanese beetle</name>
    <dbReference type="NCBI Taxonomy" id="7064"/>
    <lineage>
        <taxon>Eukaryota</taxon>
        <taxon>Metazoa</taxon>
        <taxon>Ecdysozoa</taxon>
        <taxon>Arthropoda</taxon>
        <taxon>Hexapoda</taxon>
        <taxon>Insecta</taxon>
        <taxon>Pterygota</taxon>
        <taxon>Neoptera</taxon>
        <taxon>Endopterygota</taxon>
        <taxon>Coleoptera</taxon>
        <taxon>Polyphaga</taxon>
        <taxon>Scarabaeiformia</taxon>
        <taxon>Scarabaeidae</taxon>
        <taxon>Rutelinae</taxon>
        <taxon>Popillia</taxon>
    </lineage>
</organism>
<dbReference type="EMBL" id="JASPKY010000675">
    <property type="protein sequence ID" value="KAK9686914.1"/>
    <property type="molecule type" value="Genomic_DNA"/>
</dbReference>
<dbReference type="InterPro" id="IPR032135">
    <property type="entry name" value="DUF4817"/>
</dbReference>
<sequence>MVYSVAEKIQIFTCYTENNKDKRAAQRAYRELYPNRPTPADNTFRRIYQQVNNTGSFNRKRRVVHANNEDQLDVLLYFEENSECSINNAAAHLNISYSKIQRTLKTNNYKPYKILPVQLLTDAHKRKRLEFCRQMIQKLYEDPDYLTKILTKILWTDESCFSTAGVLIGKIIGHGKTRRIAKDS</sequence>
<keyword evidence="3" id="KW-1185">Reference proteome</keyword>